<dbReference type="Pfam" id="PF00535">
    <property type="entry name" value="Glycos_transf_2"/>
    <property type="match status" value="1"/>
</dbReference>
<dbReference type="InterPro" id="IPR029044">
    <property type="entry name" value="Nucleotide-diphossugar_trans"/>
</dbReference>
<organism evidence="12 13">
    <name type="scientific">Paenibacillus lacisoli</name>
    <dbReference type="NCBI Taxonomy" id="3064525"/>
    <lineage>
        <taxon>Bacteria</taxon>
        <taxon>Bacillati</taxon>
        <taxon>Bacillota</taxon>
        <taxon>Bacilli</taxon>
        <taxon>Bacillales</taxon>
        <taxon>Paenibacillaceae</taxon>
        <taxon>Paenibacillus</taxon>
    </lineage>
</organism>
<comment type="similarity">
    <text evidence="9">Belongs to the glycosyltransferase 2 family. CrtQ subfamily.</text>
</comment>
<evidence type="ECO:0000256" key="3">
    <source>
        <dbReference type="ARBA" id="ARBA00022676"/>
    </source>
</evidence>
<keyword evidence="5" id="KW-0125">Carotenoid biosynthesis</keyword>
<keyword evidence="13" id="KW-1185">Reference proteome</keyword>
<evidence type="ECO:0000256" key="2">
    <source>
        <dbReference type="ARBA" id="ARBA00022475"/>
    </source>
</evidence>
<dbReference type="PANTHER" id="PTHR43646">
    <property type="entry name" value="GLYCOSYLTRANSFERASE"/>
    <property type="match status" value="1"/>
</dbReference>
<evidence type="ECO:0000256" key="7">
    <source>
        <dbReference type="ARBA" id="ARBA00037281"/>
    </source>
</evidence>
<comment type="function">
    <text evidence="7">Catalyzes the glycosylation of 4,4'-diaponeurosporenoate, i.e. the esterification of glucose at the C1'' position with the carboxyl group of 4,4'-diaponeurosporenic acid, to form glycosyl-4,4'-diaponeurosporenoate. This is a step in the biosynthesis of staphyloxanthin, an orange pigment present in most staphylococci strains.</text>
</comment>
<keyword evidence="2" id="KW-1003">Cell membrane</keyword>
<evidence type="ECO:0000256" key="1">
    <source>
        <dbReference type="ARBA" id="ARBA00004236"/>
    </source>
</evidence>
<comment type="caution">
    <text evidence="12">The sequence shown here is derived from an EMBL/GenBank/DDBJ whole genome shotgun (WGS) entry which is preliminary data.</text>
</comment>
<dbReference type="PANTHER" id="PTHR43646:SF2">
    <property type="entry name" value="GLYCOSYLTRANSFERASE 2-LIKE DOMAIN-CONTAINING PROTEIN"/>
    <property type="match status" value="1"/>
</dbReference>
<dbReference type="Gene3D" id="3.90.550.10">
    <property type="entry name" value="Spore Coat Polysaccharide Biosynthesis Protein SpsA, Chain A"/>
    <property type="match status" value="1"/>
</dbReference>
<keyword evidence="4" id="KW-0808">Transferase</keyword>
<evidence type="ECO:0000313" key="13">
    <source>
        <dbReference type="Proteomes" id="UP001240171"/>
    </source>
</evidence>
<dbReference type="SUPFAM" id="SSF53448">
    <property type="entry name" value="Nucleotide-diphospho-sugar transferases"/>
    <property type="match status" value="1"/>
</dbReference>
<sequence>MHASLPREQPPVQAGPVVSVIIPAMNERRTIGRAVREARRIHPFVEVIVVDNGSSDGTARTAQAAGARVLTYPEPLGHDVGRRVGAEAASGRILLFLDGDMAVPSYELIPFIRAVMAGTDVALNEYSGPVKAKEVHPVVEAKHVLNTMLERPDLQGTSMTAVPHAISRRALEILGFEVLEKPPLAHAKAVVSGLAVRAVHAVEVNRLNRLRRKSGEEDPLAAVVINDHLEAIQWLTRELGPRAGHTDLHRDRHLSEVSL</sequence>
<keyword evidence="3" id="KW-0328">Glycosyltransferase</keyword>
<comment type="subcellular location">
    <subcellularLocation>
        <location evidence="1">Cell membrane</location>
    </subcellularLocation>
</comment>
<reference evidence="12 13" key="1">
    <citation type="submission" date="2023-07" db="EMBL/GenBank/DDBJ databases">
        <title>Paenibacillus sp. JX-17 nov. isolated from soil.</title>
        <authorList>
            <person name="Wan Y."/>
            <person name="Liu B."/>
        </authorList>
    </citation>
    <scope>NUCLEOTIDE SEQUENCE [LARGE SCALE GENOMIC DNA]</scope>
    <source>
        <strain evidence="12 13">JX-17</strain>
    </source>
</reference>
<evidence type="ECO:0000256" key="4">
    <source>
        <dbReference type="ARBA" id="ARBA00022679"/>
    </source>
</evidence>
<evidence type="ECO:0000256" key="8">
    <source>
        <dbReference type="ARBA" id="ARBA00037904"/>
    </source>
</evidence>
<evidence type="ECO:0000256" key="9">
    <source>
        <dbReference type="ARBA" id="ARBA00038120"/>
    </source>
</evidence>
<feature type="domain" description="Glycosyltransferase 2-like" evidence="11">
    <location>
        <begin position="19"/>
        <end position="122"/>
    </location>
</feature>
<protein>
    <recommendedName>
        <fullName evidence="10">4,4'-diaponeurosporenoate glycosyltransferase</fullName>
    </recommendedName>
</protein>
<evidence type="ECO:0000256" key="5">
    <source>
        <dbReference type="ARBA" id="ARBA00022746"/>
    </source>
</evidence>
<name>A0ABT9CDQ8_9BACL</name>
<dbReference type="InterPro" id="IPR001173">
    <property type="entry name" value="Glyco_trans_2-like"/>
</dbReference>
<dbReference type="Proteomes" id="UP001240171">
    <property type="component" value="Unassembled WGS sequence"/>
</dbReference>
<gene>
    <name evidence="12" type="ORF">Q5741_11290</name>
</gene>
<keyword evidence="6" id="KW-0472">Membrane</keyword>
<comment type="pathway">
    <text evidence="8">Carotenoid biosynthesis; staphyloxanthin biosynthesis; staphyloxanthin from farnesyl diphosphate: step 4/5.</text>
</comment>
<dbReference type="EMBL" id="JAUQTB010000005">
    <property type="protein sequence ID" value="MDO7907000.1"/>
    <property type="molecule type" value="Genomic_DNA"/>
</dbReference>
<evidence type="ECO:0000256" key="10">
    <source>
        <dbReference type="ARBA" id="ARBA00040345"/>
    </source>
</evidence>
<evidence type="ECO:0000259" key="11">
    <source>
        <dbReference type="Pfam" id="PF00535"/>
    </source>
</evidence>
<proteinExistence type="inferred from homology"/>
<accession>A0ABT9CDQ8</accession>
<evidence type="ECO:0000313" key="12">
    <source>
        <dbReference type="EMBL" id="MDO7907000.1"/>
    </source>
</evidence>
<evidence type="ECO:0000256" key="6">
    <source>
        <dbReference type="ARBA" id="ARBA00023136"/>
    </source>
</evidence>